<evidence type="ECO:0008006" key="3">
    <source>
        <dbReference type="Google" id="ProtNLM"/>
    </source>
</evidence>
<reference evidence="1 2" key="1">
    <citation type="journal article" date="2020" name="Microbiol. Resour. Announc.">
        <title>Complete genome sequence of Pseudomonas otitidis strain MrB4, isolated from Lake Biwa in Japan.</title>
        <authorList>
            <person name="Miyazaki K."/>
            <person name="Hase E."/>
            <person name="Maruya T."/>
        </authorList>
    </citation>
    <scope>NUCLEOTIDE SEQUENCE [LARGE SCALE GENOMIC DNA]</scope>
    <source>
        <strain evidence="1 2">MrB4</strain>
    </source>
</reference>
<dbReference type="InterPro" id="IPR015003">
    <property type="entry name" value="DUF1853"/>
</dbReference>
<accession>A0A679GJ27</accession>
<dbReference type="RefSeq" id="WP_172434207.1">
    <property type="nucleotide sequence ID" value="NZ_AP022642.1"/>
</dbReference>
<dbReference type="Proteomes" id="UP000501237">
    <property type="component" value="Chromosome"/>
</dbReference>
<name>A0A679GJ27_9GAMM</name>
<dbReference type="Pfam" id="PF08907">
    <property type="entry name" value="DUF1853"/>
    <property type="match status" value="1"/>
</dbReference>
<organism evidence="1 2">
    <name type="scientific">Metapseudomonas otitidis</name>
    <dbReference type="NCBI Taxonomy" id="319939"/>
    <lineage>
        <taxon>Bacteria</taxon>
        <taxon>Pseudomonadati</taxon>
        <taxon>Pseudomonadota</taxon>
        <taxon>Gammaproteobacteria</taxon>
        <taxon>Pseudomonadales</taxon>
        <taxon>Pseudomonadaceae</taxon>
        <taxon>Metapseudomonas</taxon>
    </lineage>
</organism>
<evidence type="ECO:0000313" key="2">
    <source>
        <dbReference type="Proteomes" id="UP000501237"/>
    </source>
</evidence>
<sequence>MTPFPTLADLPRHLHHPAVRDLAWALLAPPLLARPGLAQRHPLRASEWAAAPLRLEAWLQSQEQAPQPLEAWLAGLASSRLGLRFERLWQYALAQAPGVRLLASNLPVRQQGKTLGEMDLLLQDDHGIHHVELAIKLYLGPQAGGGHDAEHWCGTDVSDRLDLKLAHLRERQLPLSSLAVSRSALESVGAWPAQASAWLGGYLFYPWPGGCEAPTIANPGHNRGLWLHRRHCQALIDQHPDARWYPLPRPDWLGHAQVPAEQAWPRTQVMEWLAAQPPGGPAWMLARLAPEGTHWREVERGLVVNDAWPATG</sequence>
<protein>
    <recommendedName>
        <fullName evidence="3">Cobalt chelatase</fullName>
    </recommendedName>
</protein>
<gene>
    <name evidence="1" type="ORF">PtoMrB4_37920</name>
</gene>
<evidence type="ECO:0000313" key="1">
    <source>
        <dbReference type="EMBL" id="BCA29815.1"/>
    </source>
</evidence>
<dbReference type="KEGG" id="poj:PtoMrB4_37920"/>
<dbReference type="EMBL" id="AP022642">
    <property type="protein sequence ID" value="BCA29815.1"/>
    <property type="molecule type" value="Genomic_DNA"/>
</dbReference>
<dbReference type="AlphaFoldDB" id="A0A679GJ27"/>
<proteinExistence type="predicted"/>
<dbReference type="GeneID" id="57399006"/>